<dbReference type="PANTHER" id="PTHR33570:SF2">
    <property type="entry name" value="CARBOXYMUCONOLACTONE DECARBOXYLASE-LIKE DOMAIN-CONTAINING PROTEIN"/>
    <property type="match status" value="1"/>
</dbReference>
<dbReference type="AlphaFoldDB" id="A0A2N4UAR8"/>
<evidence type="ECO:0000259" key="1">
    <source>
        <dbReference type="Pfam" id="PF02627"/>
    </source>
</evidence>
<dbReference type="Pfam" id="PF02627">
    <property type="entry name" value="CMD"/>
    <property type="match status" value="1"/>
</dbReference>
<dbReference type="InterPro" id="IPR029032">
    <property type="entry name" value="AhpD-like"/>
</dbReference>
<evidence type="ECO:0000313" key="3">
    <source>
        <dbReference type="Proteomes" id="UP000234328"/>
    </source>
</evidence>
<dbReference type="Gene3D" id="1.20.1290.10">
    <property type="entry name" value="AhpD-like"/>
    <property type="match status" value="1"/>
</dbReference>
<dbReference type="Proteomes" id="UP000234328">
    <property type="component" value="Unassembled WGS sequence"/>
</dbReference>
<dbReference type="OrthoDB" id="9793083at2"/>
<gene>
    <name evidence="2" type="ORF">CR155_19605</name>
</gene>
<dbReference type="InterPro" id="IPR052512">
    <property type="entry name" value="4CMD/NDH-1_regulator"/>
</dbReference>
<organism evidence="2 3">
    <name type="scientific">Pollutimonas nitritireducens</name>
    <dbReference type="NCBI Taxonomy" id="2045209"/>
    <lineage>
        <taxon>Bacteria</taxon>
        <taxon>Pseudomonadati</taxon>
        <taxon>Pseudomonadota</taxon>
        <taxon>Betaproteobacteria</taxon>
        <taxon>Burkholderiales</taxon>
        <taxon>Alcaligenaceae</taxon>
        <taxon>Pollutimonas</taxon>
    </lineage>
</organism>
<name>A0A2N4UAR8_9BURK</name>
<dbReference type="InterPro" id="IPR003779">
    <property type="entry name" value="CMD-like"/>
</dbReference>
<feature type="domain" description="Carboxymuconolactone decarboxylase-like" evidence="1">
    <location>
        <begin position="47"/>
        <end position="128"/>
    </location>
</feature>
<keyword evidence="3" id="KW-1185">Reference proteome</keyword>
<comment type="caution">
    <text evidence="2">The sequence shown here is derived from an EMBL/GenBank/DDBJ whole genome shotgun (WGS) entry which is preliminary data.</text>
</comment>
<reference evidence="2 3" key="1">
    <citation type="submission" date="2017-10" db="EMBL/GenBank/DDBJ databases">
        <title>Two draft genome sequences of Pusillimonas sp. strains isolated from a nitrate- and radionuclide-contaminated groundwater in Russia.</title>
        <authorList>
            <person name="Grouzdev D.S."/>
            <person name="Tourova T.P."/>
            <person name="Goeva M.A."/>
            <person name="Babich T.L."/>
            <person name="Sokolova D.S."/>
            <person name="Abdullin R."/>
            <person name="Poltaraus A.B."/>
            <person name="Toshchakov S.V."/>
            <person name="Nazina T.N."/>
        </authorList>
    </citation>
    <scope>NUCLEOTIDE SEQUENCE [LARGE SCALE GENOMIC DNA]</scope>
    <source>
        <strain evidence="2 3">JR1/69-2-13</strain>
    </source>
</reference>
<proteinExistence type="predicted"/>
<dbReference type="SUPFAM" id="SSF69118">
    <property type="entry name" value="AhpD-like"/>
    <property type="match status" value="1"/>
</dbReference>
<accession>A0A2N4UAR8</accession>
<dbReference type="PANTHER" id="PTHR33570">
    <property type="entry name" value="4-CARBOXYMUCONOLACTONE DECARBOXYLASE FAMILY PROTEIN"/>
    <property type="match status" value="1"/>
</dbReference>
<evidence type="ECO:0000313" key="2">
    <source>
        <dbReference type="EMBL" id="PLC52114.1"/>
    </source>
</evidence>
<protein>
    <submittedName>
        <fullName evidence="2">4-carboxymuconolactone decarboxylase</fullName>
    </submittedName>
</protein>
<dbReference type="GO" id="GO:0051920">
    <property type="term" value="F:peroxiredoxin activity"/>
    <property type="evidence" value="ECO:0007669"/>
    <property type="project" value="InterPro"/>
</dbReference>
<dbReference type="EMBL" id="PDNV01000016">
    <property type="protein sequence ID" value="PLC52114.1"/>
    <property type="molecule type" value="Genomic_DNA"/>
</dbReference>
<sequence>MSDKKKFQPITPEVVELGHRNRRQTLGDAYVDRSIRNASDDDFLQPLQDAVTGLAWGAVWGRPGLDLKHRSLVTISVLIALGRPNELALHINGALNNGWTKEELQEILLQAACYCGMPAAVDGFKVAKKVLDERAGNKANDAEH</sequence>